<dbReference type="SUPFAM" id="SSF101148">
    <property type="entry name" value="Plant invertase/pectin methylesterase inhibitor"/>
    <property type="match status" value="1"/>
</dbReference>
<organism evidence="9 10">
    <name type="scientific">Parasponia andersonii</name>
    <name type="common">Sponia andersonii</name>
    <dbReference type="NCBI Taxonomy" id="3476"/>
    <lineage>
        <taxon>Eukaryota</taxon>
        <taxon>Viridiplantae</taxon>
        <taxon>Streptophyta</taxon>
        <taxon>Embryophyta</taxon>
        <taxon>Tracheophyta</taxon>
        <taxon>Spermatophyta</taxon>
        <taxon>Magnoliopsida</taxon>
        <taxon>eudicotyledons</taxon>
        <taxon>Gunneridae</taxon>
        <taxon>Pentapetalae</taxon>
        <taxon>rosids</taxon>
        <taxon>fabids</taxon>
        <taxon>Rosales</taxon>
        <taxon>Cannabaceae</taxon>
        <taxon>Parasponia</taxon>
    </lineage>
</organism>
<evidence type="ECO:0000313" key="9">
    <source>
        <dbReference type="EMBL" id="PON63468.1"/>
    </source>
</evidence>
<dbReference type="EMBL" id="JXTB01000104">
    <property type="protein sequence ID" value="PON63468.1"/>
    <property type="molecule type" value="Genomic_DNA"/>
</dbReference>
<proteinExistence type="inferred from homology"/>
<keyword evidence="6" id="KW-0378">Hydrolase</keyword>
<keyword evidence="10" id="KW-1185">Reference proteome</keyword>
<comment type="pathway">
    <text evidence="2">Glycan metabolism; pectin degradation; 2-dehydro-3-deoxy-D-gluconate from pectin: step 1/5.</text>
</comment>
<dbReference type="InterPro" id="IPR012334">
    <property type="entry name" value="Pectin_lyas_fold"/>
</dbReference>
<evidence type="ECO:0000256" key="2">
    <source>
        <dbReference type="ARBA" id="ARBA00005184"/>
    </source>
</evidence>
<name>A0A2P5CQY8_PARAD</name>
<accession>A0A2P5CQY8</accession>
<dbReference type="GO" id="GO:0042545">
    <property type="term" value="P:cell wall modification"/>
    <property type="evidence" value="ECO:0007669"/>
    <property type="project" value="InterPro"/>
</dbReference>
<dbReference type="CDD" id="cd15798">
    <property type="entry name" value="PMEI-like_3"/>
    <property type="match status" value="1"/>
</dbReference>
<dbReference type="STRING" id="3476.A0A2P5CQY8"/>
<dbReference type="SUPFAM" id="SSF51126">
    <property type="entry name" value="Pectin lyase-like"/>
    <property type="match status" value="1"/>
</dbReference>
<dbReference type="GO" id="GO:0045490">
    <property type="term" value="P:pectin catabolic process"/>
    <property type="evidence" value="ECO:0007669"/>
    <property type="project" value="UniProtKB-UniPathway"/>
</dbReference>
<sequence>MHNVKLLTNYVMPYQPSPETTFASPPDSLLTAPQCSPTWTPTFIQYYGRFSVQTSLAQSQIFLNRVQNHLSRFSARPAIRALNDCWELTSLSIDLLGSCIGTVNKTSKTLPLSDAHDLLTSLSAVLTNLQTCLEGLELTPSTETIKNDVVSLALFTQGCLPKDMGKVPFFPWMRHAESRSGRLPTKIVSDRKRSIVETALKLLLLLVGAGHEGVTVRDVVVVSKDGNRDFTTINEAIAVAPNNTNSTQGYFLIYVMAGVYEANVSIDKNKKFLYLLRDGINQPIITGNRSVGDNSTIFNSATLGN</sequence>
<feature type="domain" description="Pectinesterase inhibitor" evidence="8">
    <location>
        <begin position="25"/>
        <end position="154"/>
    </location>
</feature>
<dbReference type="AlphaFoldDB" id="A0A2P5CQY8"/>
<dbReference type="OrthoDB" id="2019149at2759"/>
<evidence type="ECO:0000256" key="6">
    <source>
        <dbReference type="ARBA" id="ARBA00022801"/>
    </source>
</evidence>
<comment type="subcellular location">
    <subcellularLocation>
        <location evidence="1">Secreted</location>
        <location evidence="1">Cell wall</location>
    </subcellularLocation>
</comment>
<evidence type="ECO:0000256" key="3">
    <source>
        <dbReference type="ARBA" id="ARBA00006027"/>
    </source>
</evidence>
<evidence type="ECO:0000313" key="10">
    <source>
        <dbReference type="Proteomes" id="UP000237105"/>
    </source>
</evidence>
<dbReference type="SMART" id="SM00856">
    <property type="entry name" value="PMEI"/>
    <property type="match status" value="1"/>
</dbReference>
<evidence type="ECO:0000256" key="5">
    <source>
        <dbReference type="ARBA" id="ARBA00022512"/>
    </source>
</evidence>
<dbReference type="GO" id="GO:0004857">
    <property type="term" value="F:enzyme inhibitor activity"/>
    <property type="evidence" value="ECO:0007669"/>
    <property type="project" value="InterPro"/>
</dbReference>
<dbReference type="Gene3D" id="2.160.20.10">
    <property type="entry name" value="Single-stranded right-handed beta-helix, Pectin lyase-like"/>
    <property type="match status" value="1"/>
</dbReference>
<dbReference type="UniPathway" id="UPA00545">
    <property type="reaction ID" value="UER00823"/>
</dbReference>
<comment type="caution">
    <text evidence="9">The sequence shown here is derived from an EMBL/GenBank/DDBJ whole genome shotgun (WGS) entry which is preliminary data.</text>
</comment>
<gene>
    <name evidence="9" type="ORF">PanWU01x14_131320</name>
</gene>
<evidence type="ECO:0000256" key="7">
    <source>
        <dbReference type="ARBA" id="ARBA00023085"/>
    </source>
</evidence>
<dbReference type="GO" id="GO:0030599">
    <property type="term" value="F:pectinesterase activity"/>
    <property type="evidence" value="ECO:0007669"/>
    <property type="project" value="InterPro"/>
</dbReference>
<dbReference type="Gene3D" id="1.20.140.40">
    <property type="entry name" value="Invertase/pectin methylesterase inhibitor family protein"/>
    <property type="match status" value="1"/>
</dbReference>
<keyword evidence="5" id="KW-0964">Secreted</keyword>
<dbReference type="Pfam" id="PF01095">
    <property type="entry name" value="Pectinesterase"/>
    <property type="match status" value="1"/>
</dbReference>
<evidence type="ECO:0000256" key="1">
    <source>
        <dbReference type="ARBA" id="ARBA00004191"/>
    </source>
</evidence>
<comment type="similarity">
    <text evidence="4">In the C-terminal section; belongs to the pectinesterase family.</text>
</comment>
<comment type="similarity">
    <text evidence="3">In the N-terminal section; belongs to the PMEI family.</text>
</comment>
<dbReference type="InterPro" id="IPR000070">
    <property type="entry name" value="Pectinesterase_cat"/>
</dbReference>
<dbReference type="Proteomes" id="UP000237105">
    <property type="component" value="Unassembled WGS sequence"/>
</dbReference>
<reference evidence="10" key="1">
    <citation type="submission" date="2016-06" db="EMBL/GenBank/DDBJ databases">
        <title>Parallel loss of symbiosis genes in relatives of nitrogen-fixing non-legume Parasponia.</title>
        <authorList>
            <person name="Van Velzen R."/>
            <person name="Holmer R."/>
            <person name="Bu F."/>
            <person name="Rutten L."/>
            <person name="Van Zeijl A."/>
            <person name="Liu W."/>
            <person name="Santuari L."/>
            <person name="Cao Q."/>
            <person name="Sharma T."/>
            <person name="Shen D."/>
            <person name="Roswanjaya Y."/>
            <person name="Wardhani T."/>
            <person name="Kalhor M.S."/>
            <person name="Jansen J."/>
            <person name="Van den Hoogen J."/>
            <person name="Gungor B."/>
            <person name="Hartog M."/>
            <person name="Hontelez J."/>
            <person name="Verver J."/>
            <person name="Yang W.-C."/>
            <person name="Schijlen E."/>
            <person name="Repin R."/>
            <person name="Schilthuizen M."/>
            <person name="Schranz E."/>
            <person name="Heidstra R."/>
            <person name="Miyata K."/>
            <person name="Fedorova E."/>
            <person name="Kohlen W."/>
            <person name="Bisseling T."/>
            <person name="Smit S."/>
            <person name="Geurts R."/>
        </authorList>
    </citation>
    <scope>NUCLEOTIDE SEQUENCE [LARGE SCALE GENOMIC DNA]</scope>
    <source>
        <strain evidence="10">cv. WU1-14</strain>
    </source>
</reference>
<dbReference type="Pfam" id="PF04043">
    <property type="entry name" value="PMEI"/>
    <property type="match status" value="1"/>
</dbReference>
<dbReference type="InterPro" id="IPR011050">
    <property type="entry name" value="Pectin_lyase_fold/virulence"/>
</dbReference>
<keyword evidence="5" id="KW-0134">Cell wall</keyword>
<evidence type="ECO:0000259" key="8">
    <source>
        <dbReference type="SMART" id="SM00856"/>
    </source>
</evidence>
<dbReference type="InterPro" id="IPR006501">
    <property type="entry name" value="Pectinesterase_inhib_dom"/>
</dbReference>
<protein>
    <submittedName>
        <fullName evidence="9">Pectinesterase</fullName>
    </submittedName>
</protein>
<dbReference type="PANTHER" id="PTHR31707">
    <property type="entry name" value="PECTINESTERASE"/>
    <property type="match status" value="1"/>
</dbReference>
<evidence type="ECO:0000256" key="4">
    <source>
        <dbReference type="ARBA" id="ARBA00007786"/>
    </source>
</evidence>
<keyword evidence="7" id="KW-0063">Aspartyl esterase</keyword>
<dbReference type="InterPro" id="IPR035513">
    <property type="entry name" value="Invertase/methylesterase_inhib"/>
</dbReference>